<gene>
    <name evidence="1" type="ORF">KSU1_C0473</name>
</gene>
<evidence type="ECO:0000313" key="1">
    <source>
        <dbReference type="EMBL" id="GAB62069.1"/>
    </source>
</evidence>
<dbReference type="Proteomes" id="UP000002985">
    <property type="component" value="Unassembled WGS sequence"/>
</dbReference>
<name>I3IK24_9BACT</name>
<accession>I3IK24</accession>
<sequence>MQVLVARSEINLEREEIPKSIREALKCTDREKQQQYHTGTPPISNETSVIGGDGQLYFMVMGKILRGEEVYPGIL</sequence>
<keyword evidence="2" id="KW-1185">Reference proteome</keyword>
<proteinExistence type="predicted"/>
<dbReference type="AlphaFoldDB" id="I3IK24"/>
<organism evidence="1 2">
    <name type="scientific">Candidatus Jettenia caeni</name>
    <dbReference type="NCBI Taxonomy" id="247490"/>
    <lineage>
        <taxon>Bacteria</taxon>
        <taxon>Pseudomonadati</taxon>
        <taxon>Planctomycetota</taxon>
        <taxon>Candidatus Brocadiia</taxon>
        <taxon>Candidatus Brocadiales</taxon>
        <taxon>Candidatus Brocadiaceae</taxon>
        <taxon>Candidatus Jettenia</taxon>
    </lineage>
</organism>
<dbReference type="EMBL" id="BAFH01000003">
    <property type="protein sequence ID" value="GAB62069.1"/>
    <property type="molecule type" value="Genomic_DNA"/>
</dbReference>
<dbReference type="STRING" id="247490.KSU1_C0473"/>
<protein>
    <submittedName>
        <fullName evidence="1">Uncharacterized protein</fullName>
    </submittedName>
</protein>
<evidence type="ECO:0000313" key="2">
    <source>
        <dbReference type="Proteomes" id="UP000002985"/>
    </source>
</evidence>
<comment type="caution">
    <text evidence="1">The sequence shown here is derived from an EMBL/GenBank/DDBJ whole genome shotgun (WGS) entry which is preliminary data.</text>
</comment>
<reference evidence="1 2" key="1">
    <citation type="journal article" date="2012" name="FEBS Lett.">
        <title>Anammox organism KSU-1 expresses a NirK-type copper-containing nitrite reductase instead of a NirS-type with cytochrome cd1.</title>
        <authorList>
            <person name="Hira D."/>
            <person name="Toh H."/>
            <person name="Migita C.T."/>
            <person name="Okubo H."/>
            <person name="Nishiyama T."/>
            <person name="Hattori M."/>
            <person name="Furukawa K."/>
            <person name="Fujii T."/>
        </authorList>
    </citation>
    <scope>NUCLEOTIDE SEQUENCE [LARGE SCALE GENOMIC DNA]</scope>
</reference>